<evidence type="ECO:0000313" key="7">
    <source>
        <dbReference type="Proteomes" id="UP001356428"/>
    </source>
</evidence>
<dbReference type="SUPFAM" id="SSF48498">
    <property type="entry name" value="Tetracyclin repressor-like, C-terminal domain"/>
    <property type="match status" value="1"/>
</dbReference>
<dbReference type="Pfam" id="PF00440">
    <property type="entry name" value="TetR_N"/>
    <property type="match status" value="1"/>
</dbReference>
<dbReference type="InterPro" id="IPR050109">
    <property type="entry name" value="HTH-type_TetR-like_transc_reg"/>
</dbReference>
<dbReference type="Gene3D" id="1.10.357.10">
    <property type="entry name" value="Tetracycline Repressor, domain 2"/>
    <property type="match status" value="1"/>
</dbReference>
<reference evidence="6 7" key="1">
    <citation type="submission" date="2022-10" db="EMBL/GenBank/DDBJ databases">
        <title>The complete genomes of actinobacterial strains from the NBC collection.</title>
        <authorList>
            <person name="Joergensen T.S."/>
            <person name="Alvarez Arevalo M."/>
            <person name="Sterndorff E.B."/>
            <person name="Faurdal D."/>
            <person name="Vuksanovic O."/>
            <person name="Mourched A.-S."/>
            <person name="Charusanti P."/>
            <person name="Shaw S."/>
            <person name="Blin K."/>
            <person name="Weber T."/>
        </authorList>
    </citation>
    <scope>NUCLEOTIDE SEQUENCE [LARGE SCALE GENOMIC DNA]</scope>
    <source>
        <strain evidence="6 7">NBC 01792</strain>
    </source>
</reference>
<proteinExistence type="predicted"/>
<dbReference type="PROSITE" id="PS50977">
    <property type="entry name" value="HTH_TETR_2"/>
    <property type="match status" value="1"/>
</dbReference>
<dbReference type="InterPro" id="IPR009057">
    <property type="entry name" value="Homeodomain-like_sf"/>
</dbReference>
<gene>
    <name evidence="6" type="ORF">OG849_28560</name>
</gene>
<dbReference type="InterPro" id="IPR001647">
    <property type="entry name" value="HTH_TetR"/>
</dbReference>
<dbReference type="InterPro" id="IPR036271">
    <property type="entry name" value="Tet_transcr_reg_TetR-rel_C_sf"/>
</dbReference>
<dbReference type="PRINTS" id="PR00455">
    <property type="entry name" value="HTHTETR"/>
</dbReference>
<dbReference type="SUPFAM" id="SSF46689">
    <property type="entry name" value="Homeodomain-like"/>
    <property type="match status" value="1"/>
</dbReference>
<organism evidence="6 7">
    <name type="scientific">Streptomyces cyaneofuscatus</name>
    <dbReference type="NCBI Taxonomy" id="66883"/>
    <lineage>
        <taxon>Bacteria</taxon>
        <taxon>Bacillati</taxon>
        <taxon>Actinomycetota</taxon>
        <taxon>Actinomycetes</taxon>
        <taxon>Kitasatosporales</taxon>
        <taxon>Streptomycetaceae</taxon>
        <taxon>Streptomyces</taxon>
    </lineage>
</organism>
<keyword evidence="1" id="KW-0805">Transcription regulation</keyword>
<evidence type="ECO:0000256" key="1">
    <source>
        <dbReference type="ARBA" id="ARBA00023015"/>
    </source>
</evidence>
<keyword evidence="7" id="KW-1185">Reference proteome</keyword>
<keyword evidence="2 4" id="KW-0238">DNA-binding</keyword>
<dbReference type="Pfam" id="PF21935">
    <property type="entry name" value="TetR_C_45"/>
    <property type="match status" value="1"/>
</dbReference>
<evidence type="ECO:0000259" key="5">
    <source>
        <dbReference type="PROSITE" id="PS50977"/>
    </source>
</evidence>
<feature type="domain" description="HTH tetR-type" evidence="5">
    <location>
        <begin position="10"/>
        <end position="70"/>
    </location>
</feature>
<dbReference type="RefSeq" id="WP_326703075.1">
    <property type="nucleotide sequence ID" value="NZ_CP108861.1"/>
</dbReference>
<dbReference type="InterPro" id="IPR054126">
    <property type="entry name" value="CprB_TetR_C"/>
</dbReference>
<dbReference type="NCBIfam" id="NF041196">
    <property type="entry name" value="ScbR_bind_reg"/>
    <property type="match status" value="1"/>
</dbReference>
<sequence length="214" mass="23184">MKEVQQERAIATRQHIIVSAAAVFDAAGFAGASLGKIIEEAGTTRGALHFHFPAKESLAIAVLREHNDRMTAVVEGITQGAGSALEQIVEISRTTARMIDKDVIVRAGTRLLMELTYTGDLPVAYRMWIDACEDKVRKAIEDGDIVPAVSPEAVAYLVISSLAGVEMVSSVLSGRDDLDRRVEEMWEILLLGLVPADRKWKVAGLLASGAREET</sequence>
<keyword evidence="3" id="KW-0804">Transcription</keyword>
<feature type="DNA-binding region" description="H-T-H motif" evidence="4">
    <location>
        <begin position="33"/>
        <end position="52"/>
    </location>
</feature>
<dbReference type="EMBL" id="CP109083">
    <property type="protein sequence ID" value="WSB10917.1"/>
    <property type="molecule type" value="Genomic_DNA"/>
</dbReference>
<dbReference type="InterPro" id="IPR047923">
    <property type="entry name" value="ArpA-like"/>
</dbReference>
<evidence type="ECO:0000313" key="6">
    <source>
        <dbReference type="EMBL" id="WSB10917.1"/>
    </source>
</evidence>
<dbReference type="PANTHER" id="PTHR30055">
    <property type="entry name" value="HTH-TYPE TRANSCRIPTIONAL REGULATOR RUTR"/>
    <property type="match status" value="1"/>
</dbReference>
<dbReference type="PANTHER" id="PTHR30055:SF234">
    <property type="entry name" value="HTH-TYPE TRANSCRIPTIONAL REGULATOR BETI"/>
    <property type="match status" value="1"/>
</dbReference>
<accession>A0ABZ1F3C2</accession>
<evidence type="ECO:0000256" key="2">
    <source>
        <dbReference type="ARBA" id="ARBA00023125"/>
    </source>
</evidence>
<evidence type="ECO:0000256" key="3">
    <source>
        <dbReference type="ARBA" id="ARBA00023163"/>
    </source>
</evidence>
<dbReference type="Proteomes" id="UP001356428">
    <property type="component" value="Chromosome"/>
</dbReference>
<name>A0ABZ1F3C2_9ACTN</name>
<protein>
    <submittedName>
        <fullName evidence="6">TetR/AcrR family transcriptional regulator</fullName>
    </submittedName>
</protein>
<evidence type="ECO:0000256" key="4">
    <source>
        <dbReference type="PROSITE-ProRule" id="PRU00335"/>
    </source>
</evidence>